<dbReference type="SUPFAM" id="SSF53474">
    <property type="entry name" value="alpha/beta-Hydrolases"/>
    <property type="match status" value="1"/>
</dbReference>
<protein>
    <submittedName>
        <fullName evidence="2">Alpha/beta fold hydrolase</fullName>
    </submittedName>
</protein>
<keyword evidence="2" id="KW-0378">Hydrolase</keyword>
<reference evidence="3" key="1">
    <citation type="journal article" date="2021" name="Curr. Microbiol.">
        <title>Complete genome of nocamycin-producing strain Saccharothrix syringae NRRL B-16468 reveals the biosynthetic potential for secondary metabolites.</title>
        <authorList>
            <person name="Mo X."/>
            <person name="Yang S."/>
        </authorList>
    </citation>
    <scope>NUCLEOTIDE SEQUENCE [LARGE SCALE GENOMIC DNA]</scope>
    <source>
        <strain evidence="3">ATCC 51364 / DSM 43886 / JCM 6844 / KCTC 9398 / NBRC 14523 / NRRL B-16468 / INA 2240</strain>
    </source>
</reference>
<dbReference type="InterPro" id="IPR029058">
    <property type="entry name" value="AB_hydrolase_fold"/>
</dbReference>
<dbReference type="InterPro" id="IPR000073">
    <property type="entry name" value="AB_hydrolase_1"/>
</dbReference>
<dbReference type="Gene3D" id="3.40.50.1820">
    <property type="entry name" value="alpha/beta hydrolase"/>
    <property type="match status" value="1"/>
</dbReference>
<gene>
    <name evidence="2" type="ORF">EKG83_22015</name>
</gene>
<name>A0A5Q0HFN7_SACSY</name>
<sequence>MPTRNSGVVVFAHDGEPERRVAEALQREHVGTVLVDLGGVDQGSGGSGSDVPVLAGRLAAVVDWLADQPATGGNPVGLFGADGGAAVALVVAAERPAAVRAVVSVGGHPDRAEDALTRVLAPALLVLEEGDEHPAAHQRVEVVPGAGRLAGEPDALDRVIRLASRWFHHHVGTAPVAPPTS</sequence>
<dbReference type="Proteomes" id="UP000325787">
    <property type="component" value="Chromosome"/>
</dbReference>
<evidence type="ECO:0000313" key="3">
    <source>
        <dbReference type="Proteomes" id="UP000325787"/>
    </source>
</evidence>
<evidence type="ECO:0000259" key="1">
    <source>
        <dbReference type="Pfam" id="PF00561"/>
    </source>
</evidence>
<organism evidence="2 3">
    <name type="scientific">Saccharothrix syringae</name>
    <name type="common">Nocardiopsis syringae</name>
    <dbReference type="NCBI Taxonomy" id="103733"/>
    <lineage>
        <taxon>Bacteria</taxon>
        <taxon>Bacillati</taxon>
        <taxon>Actinomycetota</taxon>
        <taxon>Actinomycetes</taxon>
        <taxon>Pseudonocardiales</taxon>
        <taxon>Pseudonocardiaceae</taxon>
        <taxon>Saccharothrix</taxon>
    </lineage>
</organism>
<keyword evidence="3" id="KW-1185">Reference proteome</keyword>
<feature type="domain" description="AB hydrolase-1" evidence="1">
    <location>
        <begin position="16"/>
        <end position="114"/>
    </location>
</feature>
<dbReference type="AlphaFoldDB" id="A0A5Q0HFN7"/>
<dbReference type="KEGG" id="ssyi:EKG83_22015"/>
<dbReference type="Pfam" id="PF00561">
    <property type="entry name" value="Abhydrolase_1"/>
    <property type="match status" value="1"/>
</dbReference>
<dbReference type="GO" id="GO:0016787">
    <property type="term" value="F:hydrolase activity"/>
    <property type="evidence" value="ECO:0007669"/>
    <property type="project" value="UniProtKB-KW"/>
</dbReference>
<dbReference type="EMBL" id="CP034550">
    <property type="protein sequence ID" value="QFZ24412.1"/>
    <property type="molecule type" value="Genomic_DNA"/>
</dbReference>
<dbReference type="OrthoDB" id="9810066at2"/>
<evidence type="ECO:0000313" key="2">
    <source>
        <dbReference type="EMBL" id="QFZ24412.1"/>
    </source>
</evidence>
<accession>A0A5Q0HFN7</accession>
<proteinExistence type="predicted"/>